<dbReference type="InterPro" id="IPR028098">
    <property type="entry name" value="Glyco_trans_4-like_N"/>
</dbReference>
<gene>
    <name evidence="5" type="ORF">SAMN04487966_101199</name>
</gene>
<evidence type="ECO:0000256" key="2">
    <source>
        <dbReference type="ARBA" id="ARBA00022676"/>
    </source>
</evidence>
<dbReference type="GO" id="GO:0016758">
    <property type="term" value="F:hexosyltransferase activity"/>
    <property type="evidence" value="ECO:0007669"/>
    <property type="project" value="TreeGrafter"/>
</dbReference>
<name>A0A1I7ME15_9MICC</name>
<evidence type="ECO:0000313" key="5">
    <source>
        <dbReference type="EMBL" id="SFV20182.1"/>
    </source>
</evidence>
<evidence type="ECO:0000256" key="3">
    <source>
        <dbReference type="ARBA" id="ARBA00022679"/>
    </source>
</evidence>
<evidence type="ECO:0000256" key="1">
    <source>
        <dbReference type="ARBA" id="ARBA00021292"/>
    </source>
</evidence>
<accession>A0A1I7ME15</accession>
<dbReference type="Pfam" id="PF13692">
    <property type="entry name" value="Glyco_trans_1_4"/>
    <property type="match status" value="1"/>
</dbReference>
<dbReference type="SUPFAM" id="SSF53756">
    <property type="entry name" value="UDP-Glycosyltransferase/glycogen phosphorylase"/>
    <property type="match status" value="1"/>
</dbReference>
<dbReference type="Gene3D" id="3.40.50.2000">
    <property type="entry name" value="Glycogen Phosphorylase B"/>
    <property type="match status" value="2"/>
</dbReference>
<reference evidence="5 6" key="1">
    <citation type="submission" date="2016-10" db="EMBL/GenBank/DDBJ databases">
        <authorList>
            <person name="de Groot N.N."/>
        </authorList>
    </citation>
    <scope>NUCLEOTIDE SEQUENCE [LARGE SCALE GENOMIC DNA]</scope>
    <source>
        <strain evidence="5 6">CGMCC 1.7054</strain>
    </source>
</reference>
<dbReference type="OrthoDB" id="9772485at2"/>
<dbReference type="PANTHER" id="PTHR45947">
    <property type="entry name" value="SULFOQUINOVOSYL TRANSFERASE SQD2"/>
    <property type="match status" value="1"/>
</dbReference>
<protein>
    <recommendedName>
        <fullName evidence="1">D-inositol 3-phosphate glycosyltransferase</fullName>
    </recommendedName>
</protein>
<dbReference type="RefSeq" id="WP_091692971.1">
    <property type="nucleotide sequence ID" value="NZ_FPCG01000001.1"/>
</dbReference>
<keyword evidence="6" id="KW-1185">Reference proteome</keyword>
<evidence type="ECO:0000259" key="4">
    <source>
        <dbReference type="Pfam" id="PF13579"/>
    </source>
</evidence>
<dbReference type="CDD" id="cd03808">
    <property type="entry name" value="GT4_CapM-like"/>
    <property type="match status" value="1"/>
</dbReference>
<sequence>MSHMANAGSVLFGMTIDYQLRYHQGLWQRLNAARWNVHLACSPGTNLAAETAPGVHLHEVSMSREPDPLNDLVALMRWRKLFREVKPDVVVLGTPKASLLGLAAASMTGVPNRIYEVHGLRLEGSRGWKRKLLAWMERLTCRLATTVVPVGESLSNQLVRLQLCDPKKIRVLGFGSPNGVDLEHFKAARENRVAQACLRKSLRIASDRPVITFIGRLNNDKGLNCLARAVARLDPSLNVQLLIVGGTEESSEADLETLRAATNSVTFAGEVTDVAPYLAITDVLCLPSRREGLPTVVLEAFATSVPVVATRATGIVDLVEHRLTGGLADIDDDVALADELRIVLSEANVAERYASNALAMVTARYRRSEVQDRWVEFLRLMQHPRR</sequence>
<keyword evidence="2" id="KW-0328">Glycosyltransferase</keyword>
<feature type="domain" description="Glycosyltransferase subfamily 4-like N-terminal" evidence="4">
    <location>
        <begin position="21"/>
        <end position="175"/>
    </location>
</feature>
<dbReference type="GO" id="GO:1901137">
    <property type="term" value="P:carbohydrate derivative biosynthetic process"/>
    <property type="evidence" value="ECO:0007669"/>
    <property type="project" value="UniProtKB-ARBA"/>
</dbReference>
<dbReference type="STRING" id="574650.SAMN04487966_101199"/>
<keyword evidence="3" id="KW-0808">Transferase</keyword>
<dbReference type="EMBL" id="FPCG01000001">
    <property type="protein sequence ID" value="SFV20182.1"/>
    <property type="molecule type" value="Genomic_DNA"/>
</dbReference>
<organism evidence="5 6">
    <name type="scientific">Micrococcus terreus</name>
    <dbReference type="NCBI Taxonomy" id="574650"/>
    <lineage>
        <taxon>Bacteria</taxon>
        <taxon>Bacillati</taxon>
        <taxon>Actinomycetota</taxon>
        <taxon>Actinomycetes</taxon>
        <taxon>Micrococcales</taxon>
        <taxon>Micrococcaceae</taxon>
        <taxon>Micrococcus</taxon>
    </lineage>
</organism>
<dbReference type="Pfam" id="PF13579">
    <property type="entry name" value="Glyco_trans_4_4"/>
    <property type="match status" value="1"/>
</dbReference>
<dbReference type="Proteomes" id="UP000198881">
    <property type="component" value="Unassembled WGS sequence"/>
</dbReference>
<dbReference type="AlphaFoldDB" id="A0A1I7ME15"/>
<proteinExistence type="predicted"/>
<dbReference type="PANTHER" id="PTHR45947:SF3">
    <property type="entry name" value="SULFOQUINOVOSYL TRANSFERASE SQD2"/>
    <property type="match status" value="1"/>
</dbReference>
<evidence type="ECO:0000313" key="6">
    <source>
        <dbReference type="Proteomes" id="UP000198881"/>
    </source>
</evidence>
<dbReference type="InterPro" id="IPR050194">
    <property type="entry name" value="Glycosyltransferase_grp1"/>
</dbReference>